<name>A0A0Q0B5D8_PSESX</name>
<gene>
    <name evidence="1" type="ORF">ALO94_200803</name>
</gene>
<organism evidence="1 2">
    <name type="scientific">Pseudomonas syringae pv. spinaceae</name>
    <dbReference type="NCBI Taxonomy" id="264459"/>
    <lineage>
        <taxon>Bacteria</taxon>
        <taxon>Pseudomonadati</taxon>
        <taxon>Pseudomonadota</taxon>
        <taxon>Gammaproteobacteria</taxon>
        <taxon>Pseudomonadales</taxon>
        <taxon>Pseudomonadaceae</taxon>
        <taxon>Pseudomonas</taxon>
        <taxon>Pseudomonas syringae</taxon>
    </lineage>
</organism>
<proteinExistence type="predicted"/>
<dbReference type="Proteomes" id="UP000050384">
    <property type="component" value="Unassembled WGS sequence"/>
</dbReference>
<comment type="caution">
    <text evidence="1">The sequence shown here is derived from an EMBL/GenBank/DDBJ whole genome shotgun (WGS) entry which is preliminary data.</text>
</comment>
<accession>A0A0Q0B5D8</accession>
<dbReference type="AlphaFoldDB" id="A0A0Q0B5D8"/>
<dbReference type="EMBL" id="LJRI01000876">
    <property type="protein sequence ID" value="KPY85978.1"/>
    <property type="molecule type" value="Genomic_DNA"/>
</dbReference>
<evidence type="ECO:0000313" key="2">
    <source>
        <dbReference type="Proteomes" id="UP000050384"/>
    </source>
</evidence>
<protein>
    <submittedName>
        <fullName evidence="1">Acetyl-CoA carboxylase</fullName>
    </submittedName>
</protein>
<sequence>MHGQVAGTQALLAGLPGWLVVLRADRLNHRHVAPERAQVRRFRARLGKAGGVENQLDASFIQPVFDLNEAARLFEAGHGDRQRIDAPRLQALAEFIDEAGVGRLQVRAIEQKCHHRLPGRPFGLPIDKLGTGKARVINSRTRQRLRFGPRVIAAQPLAGHAVKQIQCILHAALTQELPELVALRSRHSAQVAQLGIGTVITRHQNDLHATRCQLHEPLDAVTPVADAAVQGNQNDFGVAQHLIDVQVDRGVILHLHRVGQTQAGVVFGQLPGGFGQQRQAGVAAAENHQLGRGLPHVGDAVIRDETAGLGSQ</sequence>
<evidence type="ECO:0000313" key="1">
    <source>
        <dbReference type="EMBL" id="KPY85978.1"/>
    </source>
</evidence>
<reference evidence="1 2" key="1">
    <citation type="submission" date="2015-09" db="EMBL/GenBank/DDBJ databases">
        <title>Genome announcement of multiple Pseudomonas syringae strains.</title>
        <authorList>
            <person name="Thakur S."/>
            <person name="Wang P.W."/>
            <person name="Gong Y."/>
            <person name="Weir B.S."/>
            <person name="Guttman D.S."/>
        </authorList>
    </citation>
    <scope>NUCLEOTIDE SEQUENCE [LARGE SCALE GENOMIC DNA]</scope>
    <source>
        <strain evidence="1 2">ICMP16929</strain>
    </source>
</reference>